<dbReference type="Gene3D" id="3.40.50.1400">
    <property type="match status" value="2"/>
</dbReference>
<keyword evidence="7" id="KW-0479">Metal-binding</keyword>
<comment type="similarity">
    <text evidence="1 7 8">Belongs to the ferrochelatase family.</text>
</comment>
<dbReference type="CDD" id="cd00419">
    <property type="entry name" value="Ferrochelatase_C"/>
    <property type="match status" value="1"/>
</dbReference>
<comment type="function">
    <text evidence="7">Catalyzes the ferrous insertion into protoporphyrin IX.</text>
</comment>
<comment type="pathway">
    <text evidence="7">Porphyrin-containing compound metabolism; protoheme biosynthesis; protoheme from protoporphyrin-IX: step 1/1.</text>
</comment>
<keyword evidence="4 7" id="KW-0456">Lyase</keyword>
<evidence type="ECO:0000256" key="7">
    <source>
        <dbReference type="HAMAP-Rule" id="MF_00323"/>
    </source>
</evidence>
<evidence type="ECO:0000256" key="4">
    <source>
        <dbReference type="ARBA" id="ARBA00023239"/>
    </source>
</evidence>
<evidence type="ECO:0000256" key="5">
    <source>
        <dbReference type="ARBA" id="ARBA00023244"/>
    </source>
</evidence>
<keyword evidence="2 7" id="KW-0408">Iron</keyword>
<evidence type="ECO:0000256" key="6">
    <source>
        <dbReference type="ARBA" id="ARBA00024536"/>
    </source>
</evidence>
<sequence>MKNIKIKNRIAVVIYNLGGPNSRNDIEFFLFNLFNDKNIITIPNPFRYLLAKLISKLRKKEATLNYNKLGGKSPLLKNTIKQKQALEKILDKSTHKIFISMNFCNPLPYQTVKEVENFNPTKIVLVPLYPQFSTTTTASFLDKWNKAFSKSTLTCPQKIICCYYSQKEFIESSKKIFLNIYNKATKENGKPYVIFVAHGLPEKIIESGDPYQWQIENTVKLIVESANIKNLDYILAYQSRVGPVSWIKPYADEVIIKESKMNKNILIVPISFVSEHVETLVELDLEYKELAESNGAKSYYRAKTVSEDDFFIKGLKNLIINDKSSCETCPKKFNKCYKIKN</sequence>
<name>A0A429XV89_9RICK</name>
<dbReference type="Pfam" id="PF00762">
    <property type="entry name" value="Ferrochelatase"/>
    <property type="match status" value="1"/>
</dbReference>
<dbReference type="Proteomes" id="UP000279470">
    <property type="component" value="Unassembled WGS sequence"/>
</dbReference>
<dbReference type="GO" id="GO:0046872">
    <property type="term" value="F:metal ion binding"/>
    <property type="evidence" value="ECO:0007669"/>
    <property type="project" value="UniProtKB-KW"/>
</dbReference>
<dbReference type="OrthoDB" id="9809741at2"/>
<dbReference type="GO" id="GO:0005737">
    <property type="term" value="C:cytoplasm"/>
    <property type="evidence" value="ECO:0007669"/>
    <property type="project" value="UniProtKB-SubCell"/>
</dbReference>
<evidence type="ECO:0000313" key="9">
    <source>
        <dbReference type="EMBL" id="RST72185.1"/>
    </source>
</evidence>
<dbReference type="AlphaFoldDB" id="A0A429XV89"/>
<proteinExistence type="inferred from homology"/>
<dbReference type="PANTHER" id="PTHR11108">
    <property type="entry name" value="FERROCHELATASE"/>
    <property type="match status" value="1"/>
</dbReference>
<dbReference type="RefSeq" id="WP_126044186.1">
    <property type="nucleotide sequence ID" value="NZ_RXFM01000003.1"/>
</dbReference>
<dbReference type="PANTHER" id="PTHR11108:SF1">
    <property type="entry name" value="FERROCHELATASE, MITOCHONDRIAL"/>
    <property type="match status" value="1"/>
</dbReference>
<organism evidence="9 10">
    <name type="scientific">Candidatus Aquarickettsia rohweri</name>
    <dbReference type="NCBI Taxonomy" id="2602574"/>
    <lineage>
        <taxon>Bacteria</taxon>
        <taxon>Pseudomonadati</taxon>
        <taxon>Pseudomonadota</taxon>
        <taxon>Alphaproteobacteria</taxon>
        <taxon>Rickettsiales</taxon>
        <taxon>Candidatus Midichloriaceae</taxon>
        <taxon>Candidatus Aquarickettsia</taxon>
    </lineage>
</organism>
<dbReference type="InterPro" id="IPR033659">
    <property type="entry name" value="Ferrochelatase_N"/>
</dbReference>
<evidence type="ECO:0000256" key="8">
    <source>
        <dbReference type="RuleBase" id="RU004185"/>
    </source>
</evidence>
<dbReference type="CDD" id="cd03411">
    <property type="entry name" value="Ferrochelatase_N"/>
    <property type="match status" value="1"/>
</dbReference>
<dbReference type="GO" id="GO:0006783">
    <property type="term" value="P:heme biosynthetic process"/>
    <property type="evidence" value="ECO:0007669"/>
    <property type="project" value="UniProtKB-UniRule"/>
</dbReference>
<evidence type="ECO:0000256" key="1">
    <source>
        <dbReference type="ARBA" id="ARBA00007718"/>
    </source>
</evidence>
<protein>
    <recommendedName>
        <fullName evidence="7">Ferrochelatase</fullName>
        <ecNumber evidence="7">4.98.1.1</ecNumber>
    </recommendedName>
    <alternativeName>
        <fullName evidence="7">Heme synthase</fullName>
    </alternativeName>
    <alternativeName>
        <fullName evidence="7">Protoheme ferro-lyase</fullName>
    </alternativeName>
</protein>
<comment type="catalytic activity">
    <reaction evidence="7">
        <text>heme b + 2 H(+) = protoporphyrin IX + Fe(2+)</text>
        <dbReference type="Rhea" id="RHEA:22584"/>
        <dbReference type="ChEBI" id="CHEBI:15378"/>
        <dbReference type="ChEBI" id="CHEBI:29033"/>
        <dbReference type="ChEBI" id="CHEBI:57306"/>
        <dbReference type="ChEBI" id="CHEBI:60344"/>
        <dbReference type="EC" id="4.98.1.1"/>
    </reaction>
</comment>
<dbReference type="UniPathway" id="UPA00252">
    <property type="reaction ID" value="UER00325"/>
</dbReference>
<dbReference type="InterPro" id="IPR001015">
    <property type="entry name" value="Ferrochelatase"/>
</dbReference>
<dbReference type="InterPro" id="IPR033644">
    <property type="entry name" value="Ferrochelatase_C"/>
</dbReference>
<dbReference type="NCBIfam" id="TIGR00109">
    <property type="entry name" value="hemH"/>
    <property type="match status" value="1"/>
</dbReference>
<feature type="binding site" evidence="7">
    <location>
        <position position="198"/>
    </location>
    <ligand>
        <name>Fe(2+)</name>
        <dbReference type="ChEBI" id="CHEBI:29033"/>
    </ligand>
</feature>
<comment type="subcellular location">
    <subcellularLocation>
        <location evidence="7">Cytoplasm</location>
    </subcellularLocation>
</comment>
<dbReference type="EC" id="4.98.1.1" evidence="7"/>
<dbReference type="GO" id="GO:0004325">
    <property type="term" value="F:ferrochelatase activity"/>
    <property type="evidence" value="ECO:0007669"/>
    <property type="project" value="UniProtKB-UniRule"/>
</dbReference>
<evidence type="ECO:0000256" key="2">
    <source>
        <dbReference type="ARBA" id="ARBA00023004"/>
    </source>
</evidence>
<keyword evidence="10" id="KW-1185">Reference proteome</keyword>
<comment type="catalytic activity">
    <reaction evidence="6">
        <text>Fe-coproporphyrin III + 2 H(+) = coproporphyrin III + Fe(2+)</text>
        <dbReference type="Rhea" id="RHEA:49572"/>
        <dbReference type="ChEBI" id="CHEBI:15378"/>
        <dbReference type="ChEBI" id="CHEBI:29033"/>
        <dbReference type="ChEBI" id="CHEBI:68438"/>
        <dbReference type="ChEBI" id="CHEBI:131725"/>
        <dbReference type="EC" id="4.99.1.9"/>
    </reaction>
    <physiologicalReaction direction="right-to-left" evidence="6">
        <dbReference type="Rhea" id="RHEA:49574"/>
    </physiologicalReaction>
</comment>
<accession>A0A429XV89</accession>
<dbReference type="SUPFAM" id="SSF53800">
    <property type="entry name" value="Chelatase"/>
    <property type="match status" value="1"/>
</dbReference>
<keyword evidence="3 7" id="KW-0350">Heme biosynthesis</keyword>
<evidence type="ECO:0000256" key="3">
    <source>
        <dbReference type="ARBA" id="ARBA00023133"/>
    </source>
</evidence>
<gene>
    <name evidence="7 9" type="primary">hemH</name>
    <name evidence="9" type="ORF">EIC27_00375</name>
</gene>
<feature type="binding site" evidence="7">
    <location>
        <position position="278"/>
    </location>
    <ligand>
        <name>Fe(2+)</name>
        <dbReference type="ChEBI" id="CHEBI:29033"/>
    </ligand>
</feature>
<comment type="caution">
    <text evidence="9">The sequence shown here is derived from an EMBL/GenBank/DDBJ whole genome shotgun (WGS) entry which is preliminary data.</text>
</comment>
<dbReference type="EMBL" id="RXFM01000003">
    <property type="protein sequence ID" value="RST72185.1"/>
    <property type="molecule type" value="Genomic_DNA"/>
</dbReference>
<dbReference type="HAMAP" id="MF_00323">
    <property type="entry name" value="Ferrochelatase"/>
    <property type="match status" value="1"/>
</dbReference>
<reference evidence="10" key="1">
    <citation type="submission" date="2018-11" db="EMBL/GenBank/DDBJ databases">
        <title>Phylogenetic, genomic, and biogeographic characterization of a novel and ubiquitous marine invertebrate-associated Rickettsiales parasite, Candidatus Marinoinvertebrata rohwerii, gen. nov., sp. nov.</title>
        <authorList>
            <person name="Klinges J.G."/>
            <person name="Rosales S.M."/>
            <person name="Mcminds R."/>
            <person name="Shaver E.C."/>
            <person name="Shantz A."/>
            <person name="Peters E.C."/>
            <person name="Burkepile D.E."/>
            <person name="Silliman B.R."/>
            <person name="Vega Thurber R.L."/>
        </authorList>
    </citation>
    <scope>NUCLEOTIDE SEQUENCE [LARGE SCALE GENOMIC DNA]</scope>
    <source>
        <strain evidence="10">a_cerv_44</strain>
    </source>
</reference>
<evidence type="ECO:0000313" key="10">
    <source>
        <dbReference type="Proteomes" id="UP000279470"/>
    </source>
</evidence>
<keyword evidence="5 7" id="KW-0627">Porphyrin biosynthesis</keyword>
<keyword evidence="7" id="KW-0963">Cytoplasm</keyword>